<keyword evidence="4" id="KW-0121">Carboxypeptidase</keyword>
<keyword evidence="5" id="KW-0645">Protease</keyword>
<dbReference type="InterPro" id="IPR012338">
    <property type="entry name" value="Beta-lactam/transpept-like"/>
</dbReference>
<dbReference type="Gene3D" id="1.10.3810.10">
    <property type="entry name" value="Biosynthetic peptidoglycan transglycosylase-like"/>
    <property type="match status" value="1"/>
</dbReference>
<dbReference type="GO" id="GO:0008658">
    <property type="term" value="F:penicillin binding"/>
    <property type="evidence" value="ECO:0007669"/>
    <property type="project" value="InterPro"/>
</dbReference>
<dbReference type="GO" id="GO:0004180">
    <property type="term" value="F:carboxypeptidase activity"/>
    <property type="evidence" value="ECO:0007669"/>
    <property type="project" value="UniProtKB-KW"/>
</dbReference>
<dbReference type="GO" id="GO:0009252">
    <property type="term" value="P:peptidoglycan biosynthetic process"/>
    <property type="evidence" value="ECO:0007669"/>
    <property type="project" value="InterPro"/>
</dbReference>
<keyword evidence="12" id="KW-1133">Transmembrane helix</keyword>
<keyword evidence="9" id="KW-0511">Multifunctional enzyme</keyword>
<dbReference type="RefSeq" id="WP_209374110.1">
    <property type="nucleotide sequence ID" value="NZ_JAGIZA010000006.1"/>
</dbReference>
<sequence length="661" mass="68431">MARAGSGIFGRWAAGLLGAVLGGIALLLLLDRAFPPDLSRLETVGRVVVDREGRTLSALPAPGGVWRLPVGAEEVPPHLVELLVAAEDRRFWRHPGVDPIALGRAAFQWARAGRVVSGGSTLSMQAARLLEPRPRNLRSKAIEAFRAVQLEWRLGKPGVLRAWLTLAPMGGNLEGVRAGALAWFGRPVERVSVAEAALLVAVPRRPETLRPDRHAEAARAARNAVLTRRGAPALPEAERVAALAEGMPDARRRMPGLAPHLSRQVAREVSGDVLRTTLDSGLQRAMEGIAREAMAGLPERGSLAIVVADLRTREARAVVGGEWLAEGRAGALDLTRAVRSPGSALKPLLYAMAFDRGLARPGSVMEDLPRLFGDWAPENFARGFSGRVTAASALRQSLNLPAVALMEALGPIRFASAMKRLGAPPRMPPGAGAALPLALGGAGVTLRELVGVIAAIGDGGRGGALRVLPGGAPFEGEAVVRAPAADAVAAILTQGFPGGGPEGVAWKTGTSWGGRDALAVGFDARHAAGVWVGRPDGTPIPGATGRSLALPVLARVFAALPMAPRAVEGTVAARAAGSAPVDGLRLLFPPSGAVIDEGAVTIRAAGGRRPFTFLVDGVPFASGGARREAGWVPPGPGFYRVTVLDADGGAVSAAVRVRGGE</sequence>
<gene>
    <name evidence="16" type="primary">pbpC</name>
    <name evidence="16" type="ORF">J5Y10_12895</name>
</gene>
<feature type="domain" description="Penicillin-binding protein transpeptidase" evidence="13">
    <location>
        <begin position="304"/>
        <end position="422"/>
    </location>
</feature>
<dbReference type="GO" id="GO:0006508">
    <property type="term" value="P:proteolysis"/>
    <property type="evidence" value="ECO:0007669"/>
    <property type="project" value="UniProtKB-KW"/>
</dbReference>
<evidence type="ECO:0000256" key="1">
    <source>
        <dbReference type="ARBA" id="ARBA00004752"/>
    </source>
</evidence>
<organism evidence="16 17">
    <name type="scientific">Roseomonas indoligenes</name>
    <dbReference type="NCBI Taxonomy" id="2820811"/>
    <lineage>
        <taxon>Bacteria</taxon>
        <taxon>Pseudomonadati</taxon>
        <taxon>Pseudomonadota</taxon>
        <taxon>Alphaproteobacteria</taxon>
        <taxon>Acetobacterales</taxon>
        <taxon>Roseomonadaceae</taxon>
        <taxon>Roseomonas</taxon>
    </lineage>
</organism>
<evidence type="ECO:0000256" key="2">
    <source>
        <dbReference type="ARBA" id="ARBA00007090"/>
    </source>
</evidence>
<name>A0A940S4U1_9PROT</name>
<dbReference type="Gene3D" id="3.40.710.10">
    <property type="entry name" value="DD-peptidase/beta-lactamase superfamily"/>
    <property type="match status" value="1"/>
</dbReference>
<dbReference type="NCBIfam" id="TIGR02073">
    <property type="entry name" value="PBP_1c"/>
    <property type="match status" value="1"/>
</dbReference>
<evidence type="ECO:0000256" key="5">
    <source>
        <dbReference type="ARBA" id="ARBA00022670"/>
    </source>
</evidence>
<proteinExistence type="inferred from homology"/>
<feature type="domain" description="Glycosyl transferase family 51" evidence="14">
    <location>
        <begin position="65"/>
        <end position="228"/>
    </location>
</feature>
<evidence type="ECO:0000256" key="10">
    <source>
        <dbReference type="ARBA" id="ARBA00044770"/>
    </source>
</evidence>
<dbReference type="SUPFAM" id="SSF56601">
    <property type="entry name" value="beta-lactamase/transpeptidase-like"/>
    <property type="match status" value="1"/>
</dbReference>
<evidence type="ECO:0000313" key="16">
    <source>
        <dbReference type="EMBL" id="MBP0493676.1"/>
    </source>
</evidence>
<dbReference type="InterPro" id="IPR036950">
    <property type="entry name" value="PBP_transglycosylase"/>
</dbReference>
<dbReference type="EMBL" id="JAGIZA010000006">
    <property type="protein sequence ID" value="MBP0493676.1"/>
    <property type="molecule type" value="Genomic_DNA"/>
</dbReference>
<keyword evidence="8" id="KW-0378">Hydrolase</keyword>
<dbReference type="Pfam" id="PF06832">
    <property type="entry name" value="BiPBP_C"/>
    <property type="match status" value="1"/>
</dbReference>
<evidence type="ECO:0000256" key="6">
    <source>
        <dbReference type="ARBA" id="ARBA00022676"/>
    </source>
</evidence>
<evidence type="ECO:0000259" key="15">
    <source>
        <dbReference type="Pfam" id="PF06832"/>
    </source>
</evidence>
<evidence type="ECO:0000313" key="17">
    <source>
        <dbReference type="Proteomes" id="UP000677537"/>
    </source>
</evidence>
<comment type="caution">
    <text evidence="16">The sequence shown here is derived from an EMBL/GenBank/DDBJ whole genome shotgun (WGS) entry which is preliminary data.</text>
</comment>
<dbReference type="InterPro" id="IPR023346">
    <property type="entry name" value="Lysozyme-like_dom_sf"/>
</dbReference>
<dbReference type="InterPro" id="IPR011815">
    <property type="entry name" value="PBP_1c"/>
</dbReference>
<dbReference type="EC" id="2.4.99.28" evidence="10"/>
<evidence type="ECO:0000259" key="14">
    <source>
        <dbReference type="Pfam" id="PF00912"/>
    </source>
</evidence>
<evidence type="ECO:0000256" key="9">
    <source>
        <dbReference type="ARBA" id="ARBA00023268"/>
    </source>
</evidence>
<evidence type="ECO:0000259" key="13">
    <source>
        <dbReference type="Pfam" id="PF00905"/>
    </source>
</evidence>
<dbReference type="GO" id="GO:0030288">
    <property type="term" value="C:outer membrane-bounded periplasmic space"/>
    <property type="evidence" value="ECO:0007669"/>
    <property type="project" value="TreeGrafter"/>
</dbReference>
<dbReference type="PANTHER" id="PTHR32282:SF15">
    <property type="entry name" value="PENICILLIN-BINDING PROTEIN 1C"/>
    <property type="match status" value="1"/>
</dbReference>
<keyword evidence="6" id="KW-0328">Glycosyltransferase</keyword>
<reference evidence="16" key="1">
    <citation type="submission" date="2021-03" db="EMBL/GenBank/DDBJ databases">
        <authorList>
            <person name="So Y."/>
        </authorList>
    </citation>
    <scope>NUCLEOTIDE SEQUENCE</scope>
    <source>
        <strain evidence="16">SG15</strain>
    </source>
</reference>
<keyword evidence="12" id="KW-0472">Membrane</keyword>
<dbReference type="PANTHER" id="PTHR32282">
    <property type="entry name" value="BINDING PROTEIN TRANSPEPTIDASE, PUTATIVE-RELATED"/>
    <property type="match status" value="1"/>
</dbReference>
<dbReference type="AlphaFoldDB" id="A0A940S4U1"/>
<dbReference type="InterPro" id="IPR001264">
    <property type="entry name" value="Glyco_trans_51"/>
</dbReference>
<feature type="domain" description="Penicillin-binding C-terminal" evidence="15">
    <location>
        <begin position="582"/>
        <end position="655"/>
    </location>
</feature>
<evidence type="ECO:0000256" key="3">
    <source>
        <dbReference type="ARBA" id="ARBA00007739"/>
    </source>
</evidence>
<comment type="catalytic activity">
    <reaction evidence="11">
        <text>[GlcNAc-(1-&gt;4)-Mur2Ac(oyl-L-Ala-gamma-D-Glu-L-Lys-D-Ala-D-Ala)](n)-di-trans,octa-cis-undecaprenyl diphosphate + beta-D-GlcNAc-(1-&gt;4)-Mur2Ac(oyl-L-Ala-gamma-D-Glu-L-Lys-D-Ala-D-Ala)-di-trans,octa-cis-undecaprenyl diphosphate = [GlcNAc-(1-&gt;4)-Mur2Ac(oyl-L-Ala-gamma-D-Glu-L-Lys-D-Ala-D-Ala)](n+1)-di-trans,octa-cis-undecaprenyl diphosphate + di-trans,octa-cis-undecaprenyl diphosphate + H(+)</text>
        <dbReference type="Rhea" id="RHEA:23708"/>
        <dbReference type="Rhea" id="RHEA-COMP:9602"/>
        <dbReference type="Rhea" id="RHEA-COMP:9603"/>
        <dbReference type="ChEBI" id="CHEBI:15378"/>
        <dbReference type="ChEBI" id="CHEBI:58405"/>
        <dbReference type="ChEBI" id="CHEBI:60033"/>
        <dbReference type="ChEBI" id="CHEBI:78435"/>
        <dbReference type="EC" id="2.4.99.28"/>
    </reaction>
</comment>
<dbReference type="InterPro" id="IPR009647">
    <property type="entry name" value="PBP_C"/>
</dbReference>
<evidence type="ECO:0000256" key="12">
    <source>
        <dbReference type="SAM" id="Phobius"/>
    </source>
</evidence>
<dbReference type="InterPro" id="IPR050396">
    <property type="entry name" value="Glycosyltr_51/Transpeptidase"/>
</dbReference>
<feature type="transmembrane region" description="Helical" evidence="12">
    <location>
        <begin position="12"/>
        <end position="30"/>
    </location>
</feature>
<dbReference type="Pfam" id="PF00905">
    <property type="entry name" value="Transpeptidase"/>
    <property type="match status" value="1"/>
</dbReference>
<evidence type="ECO:0000256" key="4">
    <source>
        <dbReference type="ARBA" id="ARBA00022645"/>
    </source>
</evidence>
<keyword evidence="12" id="KW-0812">Transmembrane</keyword>
<dbReference type="GO" id="GO:0008955">
    <property type="term" value="F:peptidoglycan glycosyltransferase activity"/>
    <property type="evidence" value="ECO:0007669"/>
    <property type="project" value="UniProtKB-EC"/>
</dbReference>
<evidence type="ECO:0000256" key="7">
    <source>
        <dbReference type="ARBA" id="ARBA00022679"/>
    </source>
</evidence>
<accession>A0A940S4U1</accession>
<dbReference type="Proteomes" id="UP000677537">
    <property type="component" value="Unassembled WGS sequence"/>
</dbReference>
<keyword evidence="17" id="KW-1185">Reference proteome</keyword>
<dbReference type="SUPFAM" id="SSF53955">
    <property type="entry name" value="Lysozyme-like"/>
    <property type="match status" value="1"/>
</dbReference>
<dbReference type="Pfam" id="PF00912">
    <property type="entry name" value="Transgly"/>
    <property type="match status" value="1"/>
</dbReference>
<keyword evidence="7" id="KW-0808">Transferase</keyword>
<dbReference type="InterPro" id="IPR001460">
    <property type="entry name" value="PCN-bd_Tpept"/>
</dbReference>
<comment type="pathway">
    <text evidence="1">Cell wall biogenesis; peptidoglycan biosynthesis.</text>
</comment>
<comment type="similarity">
    <text evidence="2">In the C-terminal section; belongs to the transpeptidase family.</text>
</comment>
<evidence type="ECO:0000256" key="8">
    <source>
        <dbReference type="ARBA" id="ARBA00022801"/>
    </source>
</evidence>
<protein>
    <recommendedName>
        <fullName evidence="10">peptidoglycan glycosyltransferase</fullName>
        <ecNumber evidence="10">2.4.99.28</ecNumber>
    </recommendedName>
</protein>
<evidence type="ECO:0000256" key="11">
    <source>
        <dbReference type="ARBA" id="ARBA00049902"/>
    </source>
</evidence>
<comment type="similarity">
    <text evidence="3">In the N-terminal section; belongs to the glycosyltransferase 51 family.</text>
</comment>